<reference evidence="2" key="1">
    <citation type="submission" date="2022-06" db="EMBL/GenBank/DDBJ databases">
        <title>Complete Genome Sequence of Arcanobacterium pinnipediorum strain DSM 28752 isolated from a harbour seal.</title>
        <authorList>
            <person name="Borowiak M."/>
            <person name="Kreitlow A."/>
            <person name="Alssahen M."/>
            <person name="Malorny B."/>
            <person name="Laemmler C."/>
            <person name="Prenger-Berninghoff E."/>
            <person name="Siebert U."/>
            <person name="Ploetz M."/>
            <person name="Abdulmawjood A."/>
        </authorList>
    </citation>
    <scope>NUCLEOTIDE SEQUENCE</scope>
    <source>
        <strain evidence="2">DSM 28752</strain>
    </source>
</reference>
<protein>
    <recommendedName>
        <fullName evidence="4">UDP-N-acetylmuramyl pentapeptide phosphotransferase/UDP-N-acetylglucosamine-1-phosphate transferase</fullName>
    </recommendedName>
</protein>
<dbReference type="EMBL" id="CP099547">
    <property type="protein sequence ID" value="USR78703.1"/>
    <property type="molecule type" value="Genomic_DNA"/>
</dbReference>
<keyword evidence="1" id="KW-1133">Transmembrane helix</keyword>
<dbReference type="Proteomes" id="UP001056109">
    <property type="component" value="Chromosome"/>
</dbReference>
<keyword evidence="3" id="KW-1185">Reference proteome</keyword>
<feature type="transmembrane region" description="Helical" evidence="1">
    <location>
        <begin position="111"/>
        <end position="129"/>
    </location>
</feature>
<proteinExistence type="predicted"/>
<keyword evidence="1" id="KW-0472">Membrane</keyword>
<sequence>MKRIVASSLLALSVSAGVGLLSKMIAAPSWSRTSYRGSSVSLRGGVSVVAGLVAGSSVTPDSQLRFALFTTTAAGTFAGYIDDHLEDKFHAKGKGFRGHLGALRHGRFTSGVAKIAIIGLGSVVSGIALEKPRDVVGYFAVGVDAALIAGTANIINLLDLRPGRALKATLGVSVPVLCLSPDARIAGGALIGSCCAALPSDLSGETMLGDLGANAIGAHLGVLVAHRASLPVKLAALGVVSALTLASERFSFSEVIENTPLLKFIDELGRR</sequence>
<evidence type="ECO:0000313" key="2">
    <source>
        <dbReference type="EMBL" id="USR78703.1"/>
    </source>
</evidence>
<keyword evidence="1" id="KW-0812">Transmembrane</keyword>
<evidence type="ECO:0000256" key="1">
    <source>
        <dbReference type="SAM" id="Phobius"/>
    </source>
</evidence>
<evidence type="ECO:0008006" key="4">
    <source>
        <dbReference type="Google" id="ProtNLM"/>
    </source>
</evidence>
<accession>A0ABY5AFI4</accession>
<feature type="transmembrane region" description="Helical" evidence="1">
    <location>
        <begin position="135"/>
        <end position="158"/>
    </location>
</feature>
<gene>
    <name evidence="2" type="ORF">NG665_04730</name>
</gene>
<dbReference type="RefSeq" id="WP_252672518.1">
    <property type="nucleotide sequence ID" value="NZ_CP099547.1"/>
</dbReference>
<evidence type="ECO:0000313" key="3">
    <source>
        <dbReference type="Proteomes" id="UP001056109"/>
    </source>
</evidence>
<organism evidence="2 3">
    <name type="scientific">Arcanobacterium pinnipediorum</name>
    <dbReference type="NCBI Taxonomy" id="1503041"/>
    <lineage>
        <taxon>Bacteria</taxon>
        <taxon>Bacillati</taxon>
        <taxon>Actinomycetota</taxon>
        <taxon>Actinomycetes</taxon>
        <taxon>Actinomycetales</taxon>
        <taxon>Actinomycetaceae</taxon>
        <taxon>Arcanobacterium</taxon>
    </lineage>
</organism>
<name>A0ABY5AFI4_9ACTO</name>